<dbReference type="STRING" id="366584.SAMN05216377_103231"/>
<dbReference type="AlphaFoldDB" id="A0A1G7I8Y2"/>
<reference evidence="1 2" key="1">
    <citation type="submission" date="2016-10" db="EMBL/GenBank/DDBJ databases">
        <authorList>
            <person name="de Groot N.N."/>
        </authorList>
    </citation>
    <scope>NUCLEOTIDE SEQUENCE [LARGE SCALE GENOMIC DNA]</scope>
    <source>
        <strain evidence="1 2">CGMCC 4.3143</strain>
    </source>
</reference>
<name>A0A1G7I8Y2_PSEOR</name>
<gene>
    <name evidence="1" type="ORF">SAMN05216377_103231</name>
</gene>
<sequence length="90" mass="9850">MAILLCERCYAPIDPARERHVTLAHIDGALPDGDLRWVHSALHVGPCGALATDRSAAEPPDTGEWDPRRRGFAPAAAAWINRTPVTDRTR</sequence>
<organism evidence="1 2">
    <name type="scientific">Pseudonocardia oroxyli</name>
    <dbReference type="NCBI Taxonomy" id="366584"/>
    <lineage>
        <taxon>Bacteria</taxon>
        <taxon>Bacillati</taxon>
        <taxon>Actinomycetota</taxon>
        <taxon>Actinomycetes</taxon>
        <taxon>Pseudonocardiales</taxon>
        <taxon>Pseudonocardiaceae</taxon>
        <taxon>Pseudonocardia</taxon>
    </lineage>
</organism>
<keyword evidence="2" id="KW-1185">Reference proteome</keyword>
<dbReference type="Proteomes" id="UP000198967">
    <property type="component" value="Unassembled WGS sequence"/>
</dbReference>
<dbReference type="OrthoDB" id="3579029at2"/>
<proteinExistence type="predicted"/>
<dbReference type="EMBL" id="FNBE01000003">
    <property type="protein sequence ID" value="SDF08799.1"/>
    <property type="molecule type" value="Genomic_DNA"/>
</dbReference>
<evidence type="ECO:0000313" key="2">
    <source>
        <dbReference type="Proteomes" id="UP000198967"/>
    </source>
</evidence>
<evidence type="ECO:0000313" key="1">
    <source>
        <dbReference type="EMBL" id="SDF08799.1"/>
    </source>
</evidence>
<dbReference type="RefSeq" id="WP_093078060.1">
    <property type="nucleotide sequence ID" value="NZ_FNBE01000003.1"/>
</dbReference>
<protein>
    <submittedName>
        <fullName evidence="1">Uncharacterized protein</fullName>
    </submittedName>
</protein>
<accession>A0A1G7I8Y2</accession>